<protein>
    <recommendedName>
        <fullName evidence="1">Amidase domain-containing protein</fullName>
    </recommendedName>
</protein>
<feature type="domain" description="Amidase" evidence="1">
    <location>
        <begin position="98"/>
        <end position="171"/>
    </location>
</feature>
<accession>A0A7R9PIB9</accession>
<dbReference type="GO" id="GO:0012505">
    <property type="term" value="C:endomembrane system"/>
    <property type="evidence" value="ECO:0007669"/>
    <property type="project" value="TreeGrafter"/>
</dbReference>
<dbReference type="Gene3D" id="3.90.1300.10">
    <property type="entry name" value="Amidase signature (AS) domain"/>
    <property type="match status" value="1"/>
</dbReference>
<evidence type="ECO:0000259" key="1">
    <source>
        <dbReference type="Pfam" id="PF01425"/>
    </source>
</evidence>
<dbReference type="AlphaFoldDB" id="A0A7R9PIB9"/>
<dbReference type="InterPro" id="IPR023631">
    <property type="entry name" value="Amidase_dom"/>
</dbReference>
<dbReference type="PANTHER" id="PTHR43372:SF3">
    <property type="entry name" value="AT07710P-RELATED"/>
    <property type="match status" value="1"/>
</dbReference>
<dbReference type="InterPro" id="IPR036928">
    <property type="entry name" value="AS_sf"/>
</dbReference>
<dbReference type="EMBL" id="OE839510">
    <property type="protein sequence ID" value="CAD7587512.1"/>
    <property type="molecule type" value="Genomic_DNA"/>
</dbReference>
<name>A0A7R9PIB9_TIMGE</name>
<organism evidence="2">
    <name type="scientific">Timema genevievae</name>
    <name type="common">Walking stick</name>
    <dbReference type="NCBI Taxonomy" id="629358"/>
    <lineage>
        <taxon>Eukaryota</taxon>
        <taxon>Metazoa</taxon>
        <taxon>Ecdysozoa</taxon>
        <taxon>Arthropoda</taxon>
        <taxon>Hexapoda</taxon>
        <taxon>Insecta</taxon>
        <taxon>Pterygota</taxon>
        <taxon>Neoptera</taxon>
        <taxon>Polyneoptera</taxon>
        <taxon>Phasmatodea</taxon>
        <taxon>Timematodea</taxon>
        <taxon>Timematoidea</taxon>
        <taxon>Timematidae</taxon>
        <taxon>Timema</taxon>
    </lineage>
</organism>
<dbReference type="Pfam" id="PF01425">
    <property type="entry name" value="Amidase"/>
    <property type="match status" value="1"/>
</dbReference>
<proteinExistence type="predicted"/>
<gene>
    <name evidence="2" type="ORF">TGEB3V08_LOCUS1695</name>
</gene>
<sequence>MLLSRSGYVRLGWCSVWRLLEMTPQAAARFVRPLSRPCVPKDIFHSHFNSRICDGRTEIFNYSSPMASLVLTDSSQMTSDSPHLVDSKMTKLVPLTLQEVLGDNGVFLCPTHPTAAYYHGQSFTRTAGIMYSMIFNVLGLPSTHVPMGLNKKGLPIGIQVVAGPHQDRLCLAVAEVLEHEFGGWVPPPSSSYYS</sequence>
<evidence type="ECO:0000313" key="2">
    <source>
        <dbReference type="EMBL" id="CAD7587512.1"/>
    </source>
</evidence>
<reference evidence="2" key="1">
    <citation type="submission" date="2020-11" db="EMBL/GenBank/DDBJ databases">
        <authorList>
            <person name="Tran Van P."/>
        </authorList>
    </citation>
    <scope>NUCLEOTIDE SEQUENCE</scope>
</reference>
<dbReference type="SUPFAM" id="SSF75304">
    <property type="entry name" value="Amidase signature (AS) enzymes"/>
    <property type="match status" value="1"/>
</dbReference>
<dbReference type="PANTHER" id="PTHR43372">
    <property type="entry name" value="FATTY-ACID AMIDE HYDROLASE"/>
    <property type="match status" value="1"/>
</dbReference>
<dbReference type="InterPro" id="IPR052739">
    <property type="entry name" value="FAAH2"/>
</dbReference>